<dbReference type="Proteomes" id="UP001366060">
    <property type="component" value="Unassembled WGS sequence"/>
</dbReference>
<evidence type="ECO:0008006" key="4">
    <source>
        <dbReference type="Google" id="ProtNLM"/>
    </source>
</evidence>
<evidence type="ECO:0000256" key="1">
    <source>
        <dbReference type="SAM" id="SignalP"/>
    </source>
</evidence>
<organism evidence="2 3">
    <name type="scientific">Psychromonas arctica</name>
    <dbReference type="NCBI Taxonomy" id="168275"/>
    <lineage>
        <taxon>Bacteria</taxon>
        <taxon>Pseudomonadati</taxon>
        <taxon>Pseudomonadota</taxon>
        <taxon>Gammaproteobacteria</taxon>
        <taxon>Alteromonadales</taxon>
        <taxon>Psychromonadaceae</taxon>
        <taxon>Psychromonas</taxon>
    </lineage>
</organism>
<feature type="signal peptide" evidence="1">
    <location>
        <begin position="1"/>
        <end position="22"/>
    </location>
</feature>
<reference evidence="2 3" key="1">
    <citation type="submission" date="2024-02" db="EMBL/GenBank/DDBJ databases">
        <title>Bacteria isolated from the canopy kelp, Nereocystis luetkeana.</title>
        <authorList>
            <person name="Pfister C.A."/>
            <person name="Younker I.T."/>
            <person name="Light S.H."/>
        </authorList>
    </citation>
    <scope>NUCLEOTIDE SEQUENCE [LARGE SCALE GENOMIC DNA]</scope>
    <source>
        <strain evidence="2 3">TI.2.07</strain>
    </source>
</reference>
<protein>
    <recommendedName>
        <fullName evidence="4">Lipoprotein</fullName>
    </recommendedName>
</protein>
<evidence type="ECO:0000313" key="3">
    <source>
        <dbReference type="Proteomes" id="UP001366060"/>
    </source>
</evidence>
<keyword evidence="3" id="KW-1185">Reference proteome</keyword>
<dbReference type="RefSeq" id="WP_341627513.1">
    <property type="nucleotide sequence ID" value="NZ_JBAKBA010000012.1"/>
</dbReference>
<dbReference type="EMBL" id="JBAKBA010000012">
    <property type="protein sequence ID" value="MEL0658893.1"/>
    <property type="molecule type" value="Genomic_DNA"/>
</dbReference>
<dbReference type="PROSITE" id="PS51257">
    <property type="entry name" value="PROKAR_LIPOPROTEIN"/>
    <property type="match status" value="1"/>
</dbReference>
<comment type="caution">
    <text evidence="2">The sequence shown here is derived from an EMBL/GenBank/DDBJ whole genome shotgun (WGS) entry which is preliminary data.</text>
</comment>
<accession>A0ABU9HAI2</accession>
<keyword evidence="1" id="KW-0732">Signal</keyword>
<feature type="chain" id="PRO_5046788205" description="Lipoprotein" evidence="1">
    <location>
        <begin position="23"/>
        <end position="107"/>
    </location>
</feature>
<gene>
    <name evidence="2" type="ORF">V6255_07020</name>
</gene>
<proteinExistence type="predicted"/>
<sequence>MKKLLLLIGSIILIMTSGCGYNSGVSTSEPVSYLYFTGEAEGAEVFIDSVSAFIVTEMGNKELYKVSPGKHVITIKKGSQVLINRHILLGDGHEKEFNVPKFNQESK</sequence>
<evidence type="ECO:0000313" key="2">
    <source>
        <dbReference type="EMBL" id="MEL0658893.1"/>
    </source>
</evidence>
<name>A0ABU9HAI2_9GAMM</name>